<dbReference type="PANTHER" id="PTHR42714:SF2">
    <property type="entry name" value="TRNA MODIFICATION GTPASE GTPBP3, MITOCHONDRIAL"/>
    <property type="match status" value="1"/>
</dbReference>
<keyword evidence="6" id="KW-0460">Magnesium</keyword>
<dbReference type="EC" id="3.6.-.-" evidence="6"/>
<evidence type="ECO:0000256" key="4">
    <source>
        <dbReference type="ARBA" id="ARBA00022958"/>
    </source>
</evidence>
<feature type="binding site" evidence="6">
    <location>
        <position position="27"/>
    </location>
    <ligand>
        <name>(6S)-5-formyl-5,6,7,8-tetrahydrofolate</name>
        <dbReference type="ChEBI" id="CHEBI:57457"/>
    </ligand>
</feature>
<keyword evidence="4 6" id="KW-0630">Potassium</keyword>
<evidence type="ECO:0000259" key="7">
    <source>
        <dbReference type="Pfam" id="PF01926"/>
    </source>
</evidence>
<reference evidence="10 11" key="1">
    <citation type="submission" date="2024-08" db="EMBL/GenBank/DDBJ databases">
        <title>Whole-genome sequencing of halo(alkali)philic microorganisms from hypersaline lakes.</title>
        <authorList>
            <person name="Sorokin D.Y."/>
            <person name="Merkel A.Y."/>
            <person name="Messina E."/>
            <person name="Yakimov M."/>
        </authorList>
    </citation>
    <scope>NUCLEOTIDE SEQUENCE [LARGE SCALE GENOMIC DNA]</scope>
    <source>
        <strain evidence="10 11">AB-hyl4</strain>
    </source>
</reference>
<organism evidence="10 11">
    <name type="scientific">Natronomicrosphaera hydrolytica</name>
    <dbReference type="NCBI Taxonomy" id="3242702"/>
    <lineage>
        <taxon>Bacteria</taxon>
        <taxon>Pseudomonadati</taxon>
        <taxon>Planctomycetota</taxon>
        <taxon>Phycisphaerae</taxon>
        <taxon>Phycisphaerales</taxon>
        <taxon>Phycisphaeraceae</taxon>
        <taxon>Natronomicrosphaera</taxon>
    </lineage>
</organism>
<dbReference type="CDD" id="cd14858">
    <property type="entry name" value="TrmE_N"/>
    <property type="match status" value="1"/>
</dbReference>
<keyword evidence="5 6" id="KW-0342">GTP-binding</keyword>
<feature type="domain" description="G" evidence="7">
    <location>
        <begin position="220"/>
        <end position="314"/>
    </location>
</feature>
<evidence type="ECO:0000256" key="3">
    <source>
        <dbReference type="ARBA" id="ARBA00022741"/>
    </source>
</evidence>
<sequence length="458" mass="48888">MPLHTTTHDTIAAVSSPPGRSLRGLLRLSGRDARAVLSQLIDLPADLPRRTLQRVRLLDPPMPALLAWFPGPHSYTGDDVAELQLPGHPALLDRVLHAMLAAGARLAEPGEFTFRGYLAGRFDLTQAEGIAATIAAVSDSQLAAATMLREGQLASVTRELVDELATVLALVEAGIDFVDQEDVVPIAPAELHRRLGSLANRLRALVKRSRSWGALEALPRVVLVGLPSVGKSTLFNALLGRERAVIDAQPGTTRDVLAEPMTLRDAHGRSVEVMLVDIAGLDRPEAALDEQVQAAAHRAIAQADLLLRVTDTADQDAPPSAGLTLPRDTPTLHVRTKADMPSVEPPASDQLHVSVHADLGLDVLRDAVARRIAERGVSVASDMLALQPRHEHALKAASEQLADALAWVEPQRESPSLDDVELIASHLRSALDALAGLGGEMTPDDVIGRVFATFCVGK</sequence>
<dbReference type="Gene3D" id="3.30.1360.120">
    <property type="entry name" value="Probable tRNA modification gtpase trme, domain 1"/>
    <property type="match status" value="1"/>
</dbReference>
<feature type="binding site" evidence="6">
    <location>
        <position position="253"/>
    </location>
    <ligand>
        <name>Mg(2+)</name>
        <dbReference type="ChEBI" id="CHEBI:18420"/>
    </ligand>
</feature>
<keyword evidence="6" id="KW-0963">Cytoplasm</keyword>
<comment type="cofactor">
    <cofactor evidence="6">
        <name>K(+)</name>
        <dbReference type="ChEBI" id="CHEBI:29103"/>
    </cofactor>
    <text evidence="6">Binds 1 potassium ion per subunit.</text>
</comment>
<dbReference type="Proteomes" id="UP001575105">
    <property type="component" value="Unassembled WGS sequence"/>
</dbReference>
<dbReference type="SUPFAM" id="SSF103025">
    <property type="entry name" value="Folate-binding domain"/>
    <property type="match status" value="1"/>
</dbReference>
<keyword evidence="6" id="KW-0378">Hydrolase</keyword>
<protein>
    <recommendedName>
        <fullName evidence="6">tRNA modification GTPase MnmE</fullName>
        <ecNumber evidence="6">3.6.-.-</ecNumber>
    </recommendedName>
</protein>
<comment type="similarity">
    <text evidence="1 6">Belongs to the TRAFAC class TrmE-Era-EngA-EngB-Septin-like GTPase superfamily. TrmE GTPase family.</text>
</comment>
<evidence type="ECO:0000313" key="10">
    <source>
        <dbReference type="EMBL" id="MFA9479276.1"/>
    </source>
</evidence>
<comment type="function">
    <text evidence="6">Exhibits a very high intrinsic GTPase hydrolysis rate. Involved in the addition of a carboxymethylaminomethyl (cmnm) group at the wobble position (U34) of certain tRNAs, forming tRNA-cmnm(5)s(2)U34.</text>
</comment>
<keyword evidence="2 6" id="KW-0819">tRNA processing</keyword>
<evidence type="ECO:0000256" key="5">
    <source>
        <dbReference type="ARBA" id="ARBA00023134"/>
    </source>
</evidence>
<dbReference type="InterPro" id="IPR006073">
    <property type="entry name" value="GTP-bd"/>
</dbReference>
<dbReference type="Pfam" id="PF01926">
    <property type="entry name" value="MMR_HSR1"/>
    <property type="match status" value="1"/>
</dbReference>
<dbReference type="InterPro" id="IPR005225">
    <property type="entry name" value="Small_GTP-bd"/>
</dbReference>
<name>A0ABV4U980_9BACT</name>
<dbReference type="SUPFAM" id="SSF116878">
    <property type="entry name" value="TrmE connector domain"/>
    <property type="match status" value="1"/>
</dbReference>
<evidence type="ECO:0000256" key="1">
    <source>
        <dbReference type="ARBA" id="ARBA00011043"/>
    </source>
</evidence>
<dbReference type="SUPFAM" id="SSF52540">
    <property type="entry name" value="P-loop containing nucleoside triphosphate hydrolases"/>
    <property type="match status" value="1"/>
</dbReference>
<comment type="caution">
    <text evidence="10">The sequence shown here is derived from an EMBL/GenBank/DDBJ whole genome shotgun (WGS) entry which is preliminary data.</text>
</comment>
<dbReference type="Gene3D" id="1.20.120.430">
    <property type="entry name" value="tRNA modification GTPase MnmE domain 2"/>
    <property type="match status" value="1"/>
</dbReference>
<dbReference type="Pfam" id="PF12631">
    <property type="entry name" value="MnmE_helical"/>
    <property type="match status" value="1"/>
</dbReference>
<keyword evidence="6" id="KW-0479">Metal-binding</keyword>
<dbReference type="HAMAP" id="MF_00379">
    <property type="entry name" value="GTPase_MnmE"/>
    <property type="match status" value="1"/>
</dbReference>
<keyword evidence="11" id="KW-1185">Reference proteome</keyword>
<dbReference type="RefSeq" id="WP_425346197.1">
    <property type="nucleotide sequence ID" value="NZ_JBGUBD010000007.1"/>
</dbReference>
<evidence type="ECO:0000256" key="6">
    <source>
        <dbReference type="HAMAP-Rule" id="MF_00379"/>
    </source>
</evidence>
<evidence type="ECO:0000313" key="11">
    <source>
        <dbReference type="Proteomes" id="UP001575105"/>
    </source>
</evidence>
<accession>A0ABV4U980</accession>
<feature type="binding site" evidence="6">
    <location>
        <position position="232"/>
    </location>
    <ligand>
        <name>Mg(2+)</name>
        <dbReference type="ChEBI" id="CHEBI:18420"/>
    </ligand>
</feature>
<comment type="caution">
    <text evidence="6">Lacks conserved residue(s) required for the propagation of feature annotation.</text>
</comment>
<evidence type="ECO:0000259" key="8">
    <source>
        <dbReference type="Pfam" id="PF10396"/>
    </source>
</evidence>
<feature type="binding site" evidence="6">
    <location>
        <position position="121"/>
    </location>
    <ligand>
        <name>(6S)-5-formyl-5,6,7,8-tetrahydrofolate</name>
        <dbReference type="ChEBI" id="CHEBI:57457"/>
    </ligand>
</feature>
<comment type="subunit">
    <text evidence="6">Homodimer. Heterotetramer of two MnmE and two MnmG subunits.</text>
</comment>
<dbReference type="Gene3D" id="3.40.50.300">
    <property type="entry name" value="P-loop containing nucleotide triphosphate hydrolases"/>
    <property type="match status" value="1"/>
</dbReference>
<gene>
    <name evidence="6" type="primary">mnmE</name>
    <name evidence="6" type="synonym">trmE</name>
    <name evidence="10" type="ORF">ACERK3_13375</name>
</gene>
<feature type="binding site" evidence="6">
    <location>
        <position position="82"/>
    </location>
    <ligand>
        <name>(6S)-5-formyl-5,6,7,8-tetrahydrofolate</name>
        <dbReference type="ChEBI" id="CHEBI:57457"/>
    </ligand>
</feature>
<dbReference type="InterPro" id="IPR025867">
    <property type="entry name" value="MnmE_helical"/>
</dbReference>
<feature type="binding site" evidence="6">
    <location>
        <begin position="247"/>
        <end position="253"/>
    </location>
    <ligand>
        <name>GTP</name>
        <dbReference type="ChEBI" id="CHEBI:37565"/>
    </ligand>
</feature>
<evidence type="ECO:0000259" key="9">
    <source>
        <dbReference type="Pfam" id="PF12631"/>
    </source>
</evidence>
<feature type="binding site" evidence="6">
    <location>
        <position position="458"/>
    </location>
    <ligand>
        <name>(6S)-5-formyl-5,6,7,8-tetrahydrofolate</name>
        <dbReference type="ChEBI" id="CHEBI:57457"/>
    </ligand>
</feature>
<dbReference type="InterPro" id="IPR027368">
    <property type="entry name" value="MnmE_dom2"/>
</dbReference>
<dbReference type="InterPro" id="IPR027417">
    <property type="entry name" value="P-loop_NTPase"/>
</dbReference>
<dbReference type="EMBL" id="JBGUBD010000007">
    <property type="protein sequence ID" value="MFA9479276.1"/>
    <property type="molecule type" value="Genomic_DNA"/>
</dbReference>
<feature type="domain" description="MnmE helical" evidence="9">
    <location>
        <begin position="124"/>
        <end position="455"/>
    </location>
</feature>
<dbReference type="InterPro" id="IPR018948">
    <property type="entry name" value="GTP-bd_TrmE_N"/>
</dbReference>
<dbReference type="NCBIfam" id="TIGR00231">
    <property type="entry name" value="small_GTP"/>
    <property type="match status" value="1"/>
</dbReference>
<dbReference type="Pfam" id="PF10396">
    <property type="entry name" value="TrmE_N"/>
    <property type="match status" value="1"/>
</dbReference>
<dbReference type="InterPro" id="IPR004520">
    <property type="entry name" value="GTPase_MnmE"/>
</dbReference>
<feature type="domain" description="GTP-binding protein TrmE N-terminal" evidence="8">
    <location>
        <begin position="10"/>
        <end position="121"/>
    </location>
</feature>
<evidence type="ECO:0000256" key="2">
    <source>
        <dbReference type="ARBA" id="ARBA00022694"/>
    </source>
</evidence>
<dbReference type="PANTHER" id="PTHR42714">
    <property type="entry name" value="TRNA MODIFICATION GTPASE GTPBP3"/>
    <property type="match status" value="1"/>
</dbReference>
<comment type="subcellular location">
    <subcellularLocation>
        <location evidence="6">Cytoplasm</location>
    </subcellularLocation>
</comment>
<proteinExistence type="inferred from homology"/>
<dbReference type="InterPro" id="IPR027266">
    <property type="entry name" value="TrmE/GcvT-like"/>
</dbReference>
<keyword evidence="3 6" id="KW-0547">Nucleotide-binding</keyword>